<evidence type="ECO:0000313" key="2">
    <source>
        <dbReference type="EMBL" id="KOS68640.1"/>
    </source>
</evidence>
<dbReference type="PANTHER" id="PTHR21666">
    <property type="entry name" value="PEPTIDASE-RELATED"/>
    <property type="match status" value="1"/>
</dbReference>
<dbReference type="CDD" id="cd12797">
    <property type="entry name" value="M23_peptidase"/>
    <property type="match status" value="1"/>
</dbReference>
<dbReference type="Proteomes" id="UP000050668">
    <property type="component" value="Unassembled WGS sequence"/>
</dbReference>
<organism evidence="2 3">
    <name type="scientific">Lysinibacillus contaminans</name>
    <dbReference type="NCBI Taxonomy" id="1293441"/>
    <lineage>
        <taxon>Bacteria</taxon>
        <taxon>Bacillati</taxon>
        <taxon>Bacillota</taxon>
        <taxon>Bacilli</taxon>
        <taxon>Bacillales</taxon>
        <taxon>Bacillaceae</taxon>
        <taxon>Lysinibacillus</taxon>
    </lineage>
</organism>
<sequence>MEEKQKEYINPDNFGNKFINREFQVIYGQTSEEFQELVTLDQFTDMAASFNSGIEYYSLECRTSLNNYVTQYLWLDDKREKELRVSFDNSNTILGIYLGAFFSYPESDRNYTKNTYIMPITDKWLVTWGGAIEFLNYHYIYENQRYAYDLVIMKNGHSYKDSINENENYYAFNRNIVAPEDGKVVKVLEGIKDNVPCEMNSSQPEGNCVIIEHKNNEYSMLAHLKQNSIVVNEGEVVKQGQLIGLCGNSGNSSEAHLHFQVMNSSDYLNGQSIRIRFLDELEPIQGDFVSPSKTASS</sequence>
<dbReference type="RefSeq" id="WP_053583481.1">
    <property type="nucleotide sequence ID" value="NZ_LGRV01000003.1"/>
</dbReference>
<feature type="domain" description="M23ase beta-sheet core" evidence="1">
    <location>
        <begin position="173"/>
        <end position="269"/>
    </location>
</feature>
<protein>
    <recommendedName>
        <fullName evidence="1">M23ase beta-sheet core domain-containing protein</fullName>
    </recommendedName>
</protein>
<keyword evidence="3" id="KW-1185">Reference proteome</keyword>
<reference evidence="3" key="1">
    <citation type="submission" date="2015-07" db="EMBL/GenBank/DDBJ databases">
        <title>Fjat-14205 dsm 2895.</title>
        <authorList>
            <person name="Liu B."/>
            <person name="Wang J."/>
            <person name="Zhu Y."/>
            <person name="Liu G."/>
            <person name="Chen Q."/>
            <person name="Chen Z."/>
            <person name="Lan J."/>
            <person name="Che J."/>
            <person name="Ge C."/>
            <person name="Shi H."/>
            <person name="Pan Z."/>
            <person name="Liu X."/>
        </authorList>
    </citation>
    <scope>NUCLEOTIDE SEQUENCE [LARGE SCALE GENOMIC DNA]</scope>
    <source>
        <strain evidence="3">DSM 25560</strain>
    </source>
</reference>
<name>A0ABR5K1S6_9BACI</name>
<dbReference type="EMBL" id="LGRV01000003">
    <property type="protein sequence ID" value="KOS68640.1"/>
    <property type="molecule type" value="Genomic_DNA"/>
</dbReference>
<proteinExistence type="predicted"/>
<accession>A0ABR5K1S6</accession>
<dbReference type="InterPro" id="IPR050570">
    <property type="entry name" value="Cell_wall_metabolism_enzyme"/>
</dbReference>
<dbReference type="PANTHER" id="PTHR21666:SF270">
    <property type="entry name" value="MUREIN HYDROLASE ACTIVATOR ENVC"/>
    <property type="match status" value="1"/>
</dbReference>
<evidence type="ECO:0000313" key="3">
    <source>
        <dbReference type="Proteomes" id="UP000050668"/>
    </source>
</evidence>
<evidence type="ECO:0000259" key="1">
    <source>
        <dbReference type="Pfam" id="PF01551"/>
    </source>
</evidence>
<dbReference type="InterPro" id="IPR011055">
    <property type="entry name" value="Dup_hybrid_motif"/>
</dbReference>
<gene>
    <name evidence="2" type="ORF">AEA09_08840</name>
</gene>
<dbReference type="Gene3D" id="2.70.70.10">
    <property type="entry name" value="Glucose Permease (Domain IIA)"/>
    <property type="match status" value="1"/>
</dbReference>
<comment type="caution">
    <text evidence="2">The sequence shown here is derived from an EMBL/GenBank/DDBJ whole genome shotgun (WGS) entry which is preliminary data.</text>
</comment>
<dbReference type="InterPro" id="IPR016047">
    <property type="entry name" value="M23ase_b-sheet_dom"/>
</dbReference>
<dbReference type="SUPFAM" id="SSF51261">
    <property type="entry name" value="Duplicated hybrid motif"/>
    <property type="match status" value="1"/>
</dbReference>
<dbReference type="Pfam" id="PF01551">
    <property type="entry name" value="Peptidase_M23"/>
    <property type="match status" value="1"/>
</dbReference>